<evidence type="ECO:0000256" key="5">
    <source>
        <dbReference type="ARBA" id="ARBA00022741"/>
    </source>
</evidence>
<proteinExistence type="inferred from homology"/>
<dbReference type="Gene3D" id="3.40.50.300">
    <property type="entry name" value="P-loop containing nucleotide triphosphate hydrolases"/>
    <property type="match status" value="1"/>
</dbReference>
<sequence>MNEIELKNMSIALKSGKTLVNNINLKIEPGHIIGLVGESGSGKSLTGKSLARLNDEQLFTYSGEILFNQENILDYSNQKLRNYYRHNVSMIFQDPMNSLNPLSTIRKQIYESIRMNRSANRVELKHQSEELLLQSGFRADQVDQVLGAYPHELSGGMQQRVMIALAIAKNPSLLIADEPTTALDVTIQANIIRLLQSLNKKFDLSILFITHDLSVAQKLCDHIAVMRQGEIVEYAPTEHLFTSPMHPYTINLFESIPGLTESQRESLQKRKEIAEKYRRESIEKSVGVVIEVSENHWFKQG</sequence>
<comment type="caution">
    <text evidence="9">The sequence shown here is derived from an EMBL/GenBank/DDBJ whole genome shotgun (WGS) entry which is preliminary data.</text>
</comment>
<dbReference type="SUPFAM" id="SSF52540">
    <property type="entry name" value="P-loop containing nucleoside triphosphate hydrolases"/>
    <property type="match status" value="1"/>
</dbReference>
<evidence type="ECO:0000256" key="6">
    <source>
        <dbReference type="ARBA" id="ARBA00022840"/>
    </source>
</evidence>
<keyword evidence="7" id="KW-0472">Membrane</keyword>
<evidence type="ECO:0000259" key="8">
    <source>
        <dbReference type="PROSITE" id="PS50893"/>
    </source>
</evidence>
<evidence type="ECO:0000256" key="3">
    <source>
        <dbReference type="ARBA" id="ARBA00022448"/>
    </source>
</evidence>
<dbReference type="GO" id="GO:0016887">
    <property type="term" value="F:ATP hydrolysis activity"/>
    <property type="evidence" value="ECO:0007669"/>
    <property type="project" value="InterPro"/>
</dbReference>
<evidence type="ECO:0000313" key="10">
    <source>
        <dbReference type="Proteomes" id="UP000234384"/>
    </source>
</evidence>
<dbReference type="EMBL" id="PKHE01000002">
    <property type="protein sequence ID" value="PKY90465.1"/>
    <property type="molecule type" value="Genomic_DNA"/>
</dbReference>
<dbReference type="Pfam" id="PF00005">
    <property type="entry name" value="ABC_tran"/>
    <property type="match status" value="1"/>
</dbReference>
<reference evidence="9 10" key="1">
    <citation type="submission" date="2017-12" db="EMBL/GenBank/DDBJ databases">
        <title>Phylogenetic diversity of female urinary microbiome.</title>
        <authorList>
            <person name="Thomas-White K."/>
            <person name="Wolfe A.J."/>
        </authorList>
    </citation>
    <scope>NUCLEOTIDE SEQUENCE [LARGE SCALE GENOMIC DNA]</scope>
    <source>
        <strain evidence="9 10">UMB0898</strain>
    </source>
</reference>
<dbReference type="SMART" id="SM00382">
    <property type="entry name" value="AAA"/>
    <property type="match status" value="1"/>
</dbReference>
<dbReference type="Pfam" id="PF08352">
    <property type="entry name" value="oligo_HPY"/>
    <property type="match status" value="1"/>
</dbReference>
<evidence type="ECO:0000256" key="2">
    <source>
        <dbReference type="ARBA" id="ARBA00005417"/>
    </source>
</evidence>
<dbReference type="FunFam" id="3.40.50.300:FF:000016">
    <property type="entry name" value="Oligopeptide ABC transporter ATP-binding component"/>
    <property type="match status" value="1"/>
</dbReference>
<name>A0A2I1K4H7_9LACT</name>
<evidence type="ECO:0000256" key="1">
    <source>
        <dbReference type="ARBA" id="ARBA00004202"/>
    </source>
</evidence>
<dbReference type="InterPro" id="IPR003439">
    <property type="entry name" value="ABC_transporter-like_ATP-bd"/>
</dbReference>
<dbReference type="PROSITE" id="PS50893">
    <property type="entry name" value="ABC_TRANSPORTER_2"/>
    <property type="match status" value="1"/>
</dbReference>
<organism evidence="9 10">
    <name type="scientific">Falseniella ignava</name>
    <dbReference type="NCBI Taxonomy" id="137730"/>
    <lineage>
        <taxon>Bacteria</taxon>
        <taxon>Bacillati</taxon>
        <taxon>Bacillota</taxon>
        <taxon>Bacilli</taxon>
        <taxon>Lactobacillales</taxon>
        <taxon>Aerococcaceae</taxon>
        <taxon>Falseniella</taxon>
    </lineage>
</organism>
<dbReference type="GO" id="GO:0015833">
    <property type="term" value="P:peptide transport"/>
    <property type="evidence" value="ECO:0007669"/>
    <property type="project" value="InterPro"/>
</dbReference>
<dbReference type="InterPro" id="IPR013563">
    <property type="entry name" value="Oligopep_ABC_C"/>
</dbReference>
<dbReference type="PANTHER" id="PTHR43297">
    <property type="entry name" value="OLIGOPEPTIDE TRANSPORT ATP-BINDING PROTEIN APPD"/>
    <property type="match status" value="1"/>
</dbReference>
<dbReference type="InterPro" id="IPR003593">
    <property type="entry name" value="AAA+_ATPase"/>
</dbReference>
<keyword evidence="3" id="KW-0813">Transport</keyword>
<keyword evidence="6 9" id="KW-0067">ATP-binding</keyword>
<dbReference type="InterPro" id="IPR027417">
    <property type="entry name" value="P-loop_NTPase"/>
</dbReference>
<dbReference type="InterPro" id="IPR017871">
    <property type="entry name" value="ABC_transporter-like_CS"/>
</dbReference>
<evidence type="ECO:0000256" key="4">
    <source>
        <dbReference type="ARBA" id="ARBA00022475"/>
    </source>
</evidence>
<protein>
    <submittedName>
        <fullName evidence="9">ABC transporter ATP-binding protein</fullName>
    </submittedName>
</protein>
<dbReference type="PROSITE" id="PS00211">
    <property type="entry name" value="ABC_TRANSPORTER_1"/>
    <property type="match status" value="1"/>
</dbReference>
<dbReference type="RefSeq" id="WP_101953705.1">
    <property type="nucleotide sequence ID" value="NZ_PKHE01000002.1"/>
</dbReference>
<comment type="similarity">
    <text evidence="2">Belongs to the ABC transporter superfamily.</text>
</comment>
<dbReference type="PANTHER" id="PTHR43297:SF2">
    <property type="entry name" value="DIPEPTIDE TRANSPORT ATP-BINDING PROTEIN DPPD"/>
    <property type="match status" value="1"/>
</dbReference>
<dbReference type="Proteomes" id="UP000234384">
    <property type="component" value="Unassembled WGS sequence"/>
</dbReference>
<accession>A0A2I1K4H7</accession>
<dbReference type="InterPro" id="IPR050388">
    <property type="entry name" value="ABC_Ni/Peptide_Import"/>
</dbReference>
<dbReference type="CDD" id="cd03257">
    <property type="entry name" value="ABC_NikE_OppD_transporters"/>
    <property type="match status" value="1"/>
</dbReference>
<dbReference type="GO" id="GO:0005524">
    <property type="term" value="F:ATP binding"/>
    <property type="evidence" value="ECO:0007669"/>
    <property type="project" value="UniProtKB-KW"/>
</dbReference>
<dbReference type="OrthoDB" id="9802264at2"/>
<feature type="domain" description="ABC transporter" evidence="8">
    <location>
        <begin position="4"/>
        <end position="253"/>
    </location>
</feature>
<dbReference type="GO" id="GO:0005886">
    <property type="term" value="C:plasma membrane"/>
    <property type="evidence" value="ECO:0007669"/>
    <property type="project" value="UniProtKB-SubCell"/>
</dbReference>
<keyword evidence="5" id="KW-0547">Nucleotide-binding</keyword>
<evidence type="ECO:0000256" key="7">
    <source>
        <dbReference type="ARBA" id="ARBA00023136"/>
    </source>
</evidence>
<gene>
    <name evidence="9" type="ORF">CYJ57_00965</name>
</gene>
<evidence type="ECO:0000313" key="9">
    <source>
        <dbReference type="EMBL" id="PKY90465.1"/>
    </source>
</evidence>
<keyword evidence="4" id="KW-1003">Cell membrane</keyword>
<dbReference type="AlphaFoldDB" id="A0A2I1K4H7"/>
<comment type="subcellular location">
    <subcellularLocation>
        <location evidence="1">Cell membrane</location>
        <topology evidence="1">Peripheral membrane protein</topology>
    </subcellularLocation>
</comment>